<feature type="compositionally biased region" description="Polar residues" evidence="1">
    <location>
        <begin position="157"/>
        <end position="176"/>
    </location>
</feature>
<proteinExistence type="predicted"/>
<sequence length="365" mass="37419">MELAVSAGPTPRQSDDGGTFVVNSLLASSRKPYVEVHNGSLRRRAISATAIGAILASLVTILLTVATCLYPMIKETSMGAPQRRLAGRNWWRERSGVPSWLLCDEVLSSDEESSEGPPPPGGTAPRKRARQGLEVGTGGSLLEDDGLETKRFRPIQPDSTSSPQGSPLTESGQDLTSEGPEEPFTLFLEESFSGDEGHSGTQQPSPQPPDTVDDSVETAADQTGGADCSKGSESSGKGGSGSGGSVSPQEEVSPPSPSALPVEGTVQPSDGSEKHSSTQQPSPQPPETVNNSVKTGPDQTQGGAECAEDSDSSSKDGSGGGGSVSPQKEVSSPSSSARPVERTAEGGDGSAKSRTGKPPKHQSAG</sequence>
<dbReference type="Proteomes" id="UP000030754">
    <property type="component" value="Unassembled WGS sequence"/>
</dbReference>
<keyword evidence="2" id="KW-0812">Transmembrane</keyword>
<evidence type="ECO:0000313" key="3">
    <source>
        <dbReference type="EMBL" id="CDJ65099.1"/>
    </source>
</evidence>
<reference evidence="3" key="1">
    <citation type="submission" date="2013-10" db="EMBL/GenBank/DDBJ databases">
        <title>Genomic analysis of the causative agents of coccidiosis in chickens.</title>
        <authorList>
            <person name="Reid A.J."/>
            <person name="Blake D."/>
            <person name="Billington K."/>
            <person name="Browne H."/>
            <person name="Dunn M."/>
            <person name="Hung S."/>
            <person name="Kawahara F."/>
            <person name="Miranda-Saavedra D."/>
            <person name="Mourier T."/>
            <person name="Nagra H."/>
            <person name="Otto T.D."/>
            <person name="Rawlings N."/>
            <person name="Sanchez A."/>
            <person name="Sanders M."/>
            <person name="Subramaniam C."/>
            <person name="Tay Y."/>
            <person name="Dear P."/>
            <person name="Doerig C."/>
            <person name="Gruber A."/>
            <person name="Parkinson J."/>
            <person name="Shirley M."/>
            <person name="Wan K.L."/>
            <person name="Berriman M."/>
            <person name="Tomley F."/>
            <person name="Pain A."/>
        </authorList>
    </citation>
    <scope>NUCLEOTIDE SEQUENCE [LARGE SCALE GENOMIC DNA]</scope>
    <source>
        <strain evidence="3">Houghton</strain>
    </source>
</reference>
<gene>
    <name evidence="3" type="ORF">ENH_00000800</name>
</gene>
<dbReference type="GeneID" id="25470279"/>
<feature type="compositionally biased region" description="Low complexity" evidence="1">
    <location>
        <begin position="324"/>
        <end position="336"/>
    </location>
</feature>
<feature type="region of interest" description="Disordered" evidence="1">
    <location>
        <begin position="108"/>
        <end position="365"/>
    </location>
</feature>
<evidence type="ECO:0000256" key="1">
    <source>
        <dbReference type="SAM" id="MobiDB-lite"/>
    </source>
</evidence>
<dbReference type="OrthoDB" id="10496074at2759"/>
<feature type="transmembrane region" description="Helical" evidence="2">
    <location>
        <begin position="50"/>
        <end position="73"/>
    </location>
</feature>
<evidence type="ECO:0000256" key="2">
    <source>
        <dbReference type="SAM" id="Phobius"/>
    </source>
</evidence>
<accession>U6MRL8</accession>
<dbReference type="AlphaFoldDB" id="U6MRL8"/>
<organism evidence="3 4">
    <name type="scientific">Eimeria necatrix</name>
    <dbReference type="NCBI Taxonomy" id="51315"/>
    <lineage>
        <taxon>Eukaryota</taxon>
        <taxon>Sar</taxon>
        <taxon>Alveolata</taxon>
        <taxon>Apicomplexa</taxon>
        <taxon>Conoidasida</taxon>
        <taxon>Coccidia</taxon>
        <taxon>Eucoccidiorida</taxon>
        <taxon>Eimeriorina</taxon>
        <taxon>Eimeriidae</taxon>
        <taxon>Eimeria</taxon>
    </lineage>
</organism>
<dbReference type="RefSeq" id="XP_013433566.1">
    <property type="nucleotide sequence ID" value="XM_013578112.1"/>
</dbReference>
<feature type="compositionally biased region" description="Polar residues" evidence="1">
    <location>
        <begin position="287"/>
        <end position="302"/>
    </location>
</feature>
<protein>
    <submittedName>
        <fullName evidence="3">Uncharacterized protein</fullName>
    </submittedName>
</protein>
<evidence type="ECO:0000313" key="4">
    <source>
        <dbReference type="Proteomes" id="UP000030754"/>
    </source>
</evidence>
<feature type="compositionally biased region" description="Basic residues" evidence="1">
    <location>
        <begin position="354"/>
        <end position="365"/>
    </location>
</feature>
<keyword evidence="2" id="KW-1133">Transmembrane helix</keyword>
<reference evidence="3" key="2">
    <citation type="submission" date="2013-10" db="EMBL/GenBank/DDBJ databases">
        <authorList>
            <person name="Aslett M."/>
        </authorList>
    </citation>
    <scope>NUCLEOTIDE SEQUENCE [LARGE SCALE GENOMIC DNA]</scope>
    <source>
        <strain evidence="3">Houghton</strain>
    </source>
</reference>
<name>U6MRL8_9EIME</name>
<keyword evidence="2" id="KW-0472">Membrane</keyword>
<dbReference type="VEuPathDB" id="ToxoDB:ENH_00000800"/>
<keyword evidence="4" id="KW-1185">Reference proteome</keyword>
<dbReference type="EMBL" id="HG723048">
    <property type="protein sequence ID" value="CDJ65099.1"/>
    <property type="molecule type" value="Genomic_DNA"/>
</dbReference>